<gene>
    <name evidence="2" type="ORF">Anapl_08649</name>
</gene>
<dbReference type="EMBL" id="KB744722">
    <property type="protein sequence ID" value="EOA94517.1"/>
    <property type="molecule type" value="Genomic_DNA"/>
</dbReference>
<accession>R0L2M5</accession>
<dbReference type="AlphaFoldDB" id="R0L2M5"/>
<protein>
    <submittedName>
        <fullName evidence="2">Uncharacterized protein</fullName>
    </submittedName>
</protein>
<sequence>MNYGPWLRPRSLETETFTDPTQEAKGWQEHKQRRSPTRSREGASQANKLHYHKENFVQLLMPERTAWTGRCLALLKCKLKAGCAEHLSLEKSLWKADGNDVLNHWWAVSGQCDRWRRFPHRTGGHPSPMNRSRSLVSKLEQGSVHRESSLSPCSSLISSARQEEPKSSPNWSATMMWEQYQVSRTEICSFTVQQQYGLQLLRGSPHATRDVSARLYHISPSELPTLLVVKACSCHGLA</sequence>
<dbReference type="Proteomes" id="UP000296049">
    <property type="component" value="Unassembled WGS sequence"/>
</dbReference>
<evidence type="ECO:0000313" key="2">
    <source>
        <dbReference type="EMBL" id="EOA94517.1"/>
    </source>
</evidence>
<organism evidence="2 3">
    <name type="scientific">Anas platyrhynchos</name>
    <name type="common">Mallard</name>
    <name type="synonym">Anas boschas</name>
    <dbReference type="NCBI Taxonomy" id="8839"/>
    <lineage>
        <taxon>Eukaryota</taxon>
        <taxon>Metazoa</taxon>
        <taxon>Chordata</taxon>
        <taxon>Craniata</taxon>
        <taxon>Vertebrata</taxon>
        <taxon>Euteleostomi</taxon>
        <taxon>Archelosauria</taxon>
        <taxon>Archosauria</taxon>
        <taxon>Dinosauria</taxon>
        <taxon>Saurischia</taxon>
        <taxon>Theropoda</taxon>
        <taxon>Coelurosauria</taxon>
        <taxon>Aves</taxon>
        <taxon>Neognathae</taxon>
        <taxon>Galloanserae</taxon>
        <taxon>Anseriformes</taxon>
        <taxon>Anatidae</taxon>
        <taxon>Anatinae</taxon>
        <taxon>Anas</taxon>
    </lineage>
</organism>
<evidence type="ECO:0000313" key="3">
    <source>
        <dbReference type="Proteomes" id="UP000296049"/>
    </source>
</evidence>
<proteinExistence type="predicted"/>
<reference evidence="3" key="1">
    <citation type="journal article" date="2013" name="Nat. Genet.">
        <title>The duck genome and transcriptome provide insight into an avian influenza virus reservoir species.</title>
        <authorList>
            <person name="Huang Y."/>
            <person name="Li Y."/>
            <person name="Burt D.W."/>
            <person name="Chen H."/>
            <person name="Zhang Y."/>
            <person name="Qian W."/>
            <person name="Kim H."/>
            <person name="Gan S."/>
            <person name="Zhao Y."/>
            <person name="Li J."/>
            <person name="Yi K."/>
            <person name="Feng H."/>
            <person name="Zhu P."/>
            <person name="Li B."/>
            <person name="Liu Q."/>
            <person name="Fairley S."/>
            <person name="Magor K.E."/>
            <person name="Du Z."/>
            <person name="Hu X."/>
            <person name="Goodman L."/>
            <person name="Tafer H."/>
            <person name="Vignal A."/>
            <person name="Lee T."/>
            <person name="Kim K.W."/>
            <person name="Sheng Z."/>
            <person name="An Y."/>
            <person name="Searle S."/>
            <person name="Herrero J."/>
            <person name="Groenen M.A."/>
            <person name="Crooijmans R.P."/>
            <person name="Faraut T."/>
            <person name="Cai Q."/>
            <person name="Webster R.G."/>
            <person name="Aldridge J.R."/>
            <person name="Warren W.C."/>
            <person name="Bartschat S."/>
            <person name="Kehr S."/>
            <person name="Marz M."/>
            <person name="Stadler P.F."/>
            <person name="Smith J."/>
            <person name="Kraus R.H."/>
            <person name="Zhao Y."/>
            <person name="Ren L."/>
            <person name="Fei J."/>
            <person name="Morisson M."/>
            <person name="Kaiser P."/>
            <person name="Griffin D.K."/>
            <person name="Rao M."/>
            <person name="Pitel F."/>
            <person name="Wang J."/>
            <person name="Li N."/>
        </authorList>
    </citation>
    <scope>NUCLEOTIDE SEQUENCE [LARGE SCALE GENOMIC DNA]</scope>
</reference>
<feature type="compositionally biased region" description="Low complexity" evidence="1">
    <location>
        <begin position="149"/>
        <end position="159"/>
    </location>
</feature>
<feature type="region of interest" description="Disordered" evidence="1">
    <location>
        <begin position="1"/>
        <end position="47"/>
    </location>
</feature>
<keyword evidence="3" id="KW-1185">Reference proteome</keyword>
<evidence type="ECO:0000256" key="1">
    <source>
        <dbReference type="SAM" id="MobiDB-lite"/>
    </source>
</evidence>
<name>R0L2M5_ANAPL</name>
<feature type="region of interest" description="Disordered" evidence="1">
    <location>
        <begin position="120"/>
        <end position="169"/>
    </location>
</feature>